<dbReference type="AlphaFoldDB" id="A0AAV8TNL6"/>
<dbReference type="SUPFAM" id="SSF51735">
    <property type="entry name" value="NAD(P)-binding Rossmann-fold domains"/>
    <property type="match status" value="1"/>
</dbReference>
<organism evidence="1 2">
    <name type="scientific">Erythroxylum novogranatense</name>
    <dbReference type="NCBI Taxonomy" id="1862640"/>
    <lineage>
        <taxon>Eukaryota</taxon>
        <taxon>Viridiplantae</taxon>
        <taxon>Streptophyta</taxon>
        <taxon>Embryophyta</taxon>
        <taxon>Tracheophyta</taxon>
        <taxon>Spermatophyta</taxon>
        <taxon>Magnoliopsida</taxon>
        <taxon>eudicotyledons</taxon>
        <taxon>Gunneridae</taxon>
        <taxon>Pentapetalae</taxon>
        <taxon>rosids</taxon>
        <taxon>fabids</taxon>
        <taxon>Malpighiales</taxon>
        <taxon>Erythroxylaceae</taxon>
        <taxon>Erythroxylum</taxon>
    </lineage>
</organism>
<reference evidence="1 2" key="1">
    <citation type="submission" date="2021-09" db="EMBL/GenBank/DDBJ databases">
        <title>Genomic insights and catalytic innovation underlie evolution of tropane alkaloids biosynthesis.</title>
        <authorList>
            <person name="Wang Y.-J."/>
            <person name="Tian T."/>
            <person name="Huang J.-P."/>
            <person name="Huang S.-X."/>
        </authorList>
    </citation>
    <scope>NUCLEOTIDE SEQUENCE [LARGE SCALE GENOMIC DNA]</scope>
    <source>
        <strain evidence="1">KIB-2018</strain>
        <tissue evidence="1">Leaf</tissue>
    </source>
</reference>
<accession>A0AAV8TNL6</accession>
<dbReference type="CDD" id="cd05327">
    <property type="entry name" value="retinol-DH_like_SDR_c_like"/>
    <property type="match status" value="1"/>
</dbReference>
<dbReference type="PRINTS" id="PR00081">
    <property type="entry name" value="GDHRDH"/>
</dbReference>
<dbReference type="Proteomes" id="UP001159364">
    <property type="component" value="Linkage Group LG04"/>
</dbReference>
<evidence type="ECO:0000313" key="2">
    <source>
        <dbReference type="Proteomes" id="UP001159364"/>
    </source>
</evidence>
<dbReference type="InterPro" id="IPR055280">
    <property type="entry name" value="TIC32"/>
</dbReference>
<sequence length="303" mass="32626">MGLYYSKGPSGFSGASTAEEVTQGIDAAGLSSIVTGTTHGIGKETARVLALRGAHVVMAVRNVNAGNKVKEEILSQIPNAKIGVMHLDLSSFASIRKFASEYIASGRPLHLLINNAGTFPSNFSLTEDNIELNFATNHVGPFLLTYLLLDTMKKTARESKREGRIVNVSSMGHSYATREGFTLEKINDRSGWYNPLRAYGHAKLGNILLAKELTRLFKEEGVNITANAVHPGGVNTNGIRSGGGIRVIMQGASTTCYAALHPQLKGVSGEYLKDSNIFEPSPLAKDEDLAKKVWDFTLSLTNS</sequence>
<dbReference type="InterPro" id="IPR002347">
    <property type="entry name" value="SDR_fam"/>
</dbReference>
<comment type="caution">
    <text evidence="1">The sequence shown here is derived from an EMBL/GenBank/DDBJ whole genome shotgun (WGS) entry which is preliminary data.</text>
</comment>
<proteinExistence type="predicted"/>
<dbReference type="Pfam" id="PF00106">
    <property type="entry name" value="adh_short"/>
    <property type="match status" value="1"/>
</dbReference>
<dbReference type="InterPro" id="IPR036291">
    <property type="entry name" value="NAD(P)-bd_dom_sf"/>
</dbReference>
<protein>
    <submittedName>
        <fullName evidence="1">Uncharacterized protein</fullName>
    </submittedName>
</protein>
<gene>
    <name evidence="1" type="ORF">K2173_022641</name>
</gene>
<keyword evidence="2" id="KW-1185">Reference proteome</keyword>
<name>A0AAV8TNL6_9ROSI</name>
<dbReference type="EMBL" id="JAIWQS010000004">
    <property type="protein sequence ID" value="KAJ8768536.1"/>
    <property type="molecule type" value="Genomic_DNA"/>
</dbReference>
<dbReference type="PANTHER" id="PTHR48476:SF1">
    <property type="entry name" value="SHORT-CHAIN DEHYDROGENASE TIC 32, CHLOROPLASTIC-LIKE"/>
    <property type="match status" value="1"/>
</dbReference>
<dbReference type="Gene3D" id="3.40.50.720">
    <property type="entry name" value="NAD(P)-binding Rossmann-like Domain"/>
    <property type="match status" value="1"/>
</dbReference>
<dbReference type="PANTHER" id="PTHR48476">
    <property type="entry name" value="SHORT-CHAIN DEHYDROGENASE TIC 32, CHLOROPLASTIC-LIKE"/>
    <property type="match status" value="1"/>
</dbReference>
<evidence type="ECO:0000313" key="1">
    <source>
        <dbReference type="EMBL" id="KAJ8768536.1"/>
    </source>
</evidence>